<feature type="transmembrane region" description="Helical" evidence="1">
    <location>
        <begin position="25"/>
        <end position="46"/>
    </location>
</feature>
<protein>
    <submittedName>
        <fullName evidence="3">Acyltransferase</fullName>
    </submittedName>
</protein>
<dbReference type="InterPro" id="IPR002656">
    <property type="entry name" value="Acyl_transf_3_dom"/>
</dbReference>
<keyword evidence="4" id="KW-1185">Reference proteome</keyword>
<feature type="non-terminal residue" evidence="3">
    <location>
        <position position="1"/>
    </location>
</feature>
<dbReference type="AlphaFoldDB" id="A0A557ZNT2"/>
<keyword evidence="3" id="KW-0012">Acyltransferase</keyword>
<dbReference type="RefSeq" id="WP_144593565.1">
    <property type="nucleotide sequence ID" value="NZ_VJWX01000873.1"/>
</dbReference>
<organism evidence="3 4">
    <name type="scientific">Amycolatopsis rhizosphaerae</name>
    <dbReference type="NCBI Taxonomy" id="2053003"/>
    <lineage>
        <taxon>Bacteria</taxon>
        <taxon>Bacillati</taxon>
        <taxon>Actinomycetota</taxon>
        <taxon>Actinomycetes</taxon>
        <taxon>Pseudonocardiales</taxon>
        <taxon>Pseudonocardiaceae</taxon>
        <taxon>Amycolatopsis</taxon>
    </lineage>
</organism>
<dbReference type="OrthoDB" id="3404679at2"/>
<feature type="transmembrane region" description="Helical" evidence="1">
    <location>
        <begin position="150"/>
        <end position="171"/>
    </location>
</feature>
<dbReference type="EMBL" id="VJWX01000873">
    <property type="protein sequence ID" value="TVT13685.1"/>
    <property type="molecule type" value="Genomic_DNA"/>
</dbReference>
<feature type="transmembrane region" description="Helical" evidence="1">
    <location>
        <begin position="287"/>
        <end position="305"/>
    </location>
</feature>
<evidence type="ECO:0000256" key="1">
    <source>
        <dbReference type="SAM" id="Phobius"/>
    </source>
</evidence>
<feature type="transmembrane region" description="Helical" evidence="1">
    <location>
        <begin position="215"/>
        <end position="235"/>
    </location>
</feature>
<feature type="transmembrane region" description="Helical" evidence="1">
    <location>
        <begin position="255"/>
        <end position="275"/>
    </location>
</feature>
<keyword evidence="1" id="KW-0812">Transmembrane</keyword>
<keyword evidence="1" id="KW-1133">Transmembrane helix</keyword>
<evidence type="ECO:0000259" key="2">
    <source>
        <dbReference type="Pfam" id="PF01757"/>
    </source>
</evidence>
<gene>
    <name evidence="3" type="ORF">FNH05_37575</name>
</gene>
<evidence type="ECO:0000313" key="4">
    <source>
        <dbReference type="Proteomes" id="UP000320011"/>
    </source>
</evidence>
<feature type="transmembrane region" description="Helical" evidence="1">
    <location>
        <begin position="317"/>
        <end position="343"/>
    </location>
</feature>
<keyword evidence="1" id="KW-0472">Membrane</keyword>
<feature type="transmembrane region" description="Helical" evidence="1">
    <location>
        <begin position="66"/>
        <end position="84"/>
    </location>
</feature>
<reference evidence="3 4" key="1">
    <citation type="submission" date="2019-07" db="EMBL/GenBank/DDBJ databases">
        <authorList>
            <person name="Duangmal K."/>
            <person name="Teo W.F.A."/>
        </authorList>
    </citation>
    <scope>NUCLEOTIDE SEQUENCE [LARGE SCALE GENOMIC DNA]</scope>
    <source>
        <strain evidence="3 4">TBRC 6029</strain>
    </source>
</reference>
<dbReference type="GO" id="GO:0016747">
    <property type="term" value="F:acyltransferase activity, transferring groups other than amino-acyl groups"/>
    <property type="evidence" value="ECO:0007669"/>
    <property type="project" value="InterPro"/>
</dbReference>
<proteinExistence type="predicted"/>
<dbReference type="GO" id="GO:0000271">
    <property type="term" value="P:polysaccharide biosynthetic process"/>
    <property type="evidence" value="ECO:0007669"/>
    <property type="project" value="TreeGrafter"/>
</dbReference>
<accession>A0A557ZNT2</accession>
<dbReference type="Proteomes" id="UP000320011">
    <property type="component" value="Unassembled WGS sequence"/>
</dbReference>
<feature type="transmembrane region" description="Helical" evidence="1">
    <location>
        <begin position="183"/>
        <end position="203"/>
    </location>
</feature>
<evidence type="ECO:0000313" key="3">
    <source>
        <dbReference type="EMBL" id="TVT13685.1"/>
    </source>
</evidence>
<name>A0A557ZNT2_9PSEU</name>
<feature type="domain" description="Acyltransferase 3" evidence="2">
    <location>
        <begin position="3"/>
        <end position="336"/>
    </location>
</feature>
<feature type="transmembrane region" description="Helical" evidence="1">
    <location>
        <begin position="122"/>
        <end position="143"/>
    </location>
</feature>
<dbReference type="Pfam" id="PF01757">
    <property type="entry name" value="Acyl_transf_3"/>
    <property type="match status" value="1"/>
</dbReference>
<sequence>SLALDGLRGLAVLAVVAFHTGVLPFGWLGVPVFFVLSGHFITRILLERRTGDRAADLGNFLRNRALRLAPLYLLACAVLTGLALSGHGPRHLAVDLPFLWTWTYDLRPLTPGYVDNNLYDHLWSLGVEVQLYLLWAALALLLTRRWFVRTVVALAVGGPVIRVLAGLVLAADGFGHDQLVLATYELPTTYLDAFAIGALTALPEVRARLGRPVRLLWATGGLTAVVCVAELIGVLRRQGPITANLHFPIAFPRQLAWVWGYSLIAVLTGAVVLWALDGSRSLSWRPLTWVGLVSYGVYVGHRPVLELGKRLLPGEPGMVLLLGLAVAVVLASVALAAISYRWIERPFITRKRHALTPAG</sequence>
<reference evidence="3 4" key="2">
    <citation type="submission" date="2019-08" db="EMBL/GenBank/DDBJ databases">
        <title>Amycolatopsis acidicola sp. nov., isolated from peat swamp forest soil.</title>
        <authorList>
            <person name="Srisuk N."/>
        </authorList>
    </citation>
    <scope>NUCLEOTIDE SEQUENCE [LARGE SCALE GENOMIC DNA]</scope>
    <source>
        <strain evidence="3 4">TBRC 6029</strain>
    </source>
</reference>
<dbReference type="PANTHER" id="PTHR23028">
    <property type="entry name" value="ACETYLTRANSFERASE"/>
    <property type="match status" value="1"/>
</dbReference>
<dbReference type="PANTHER" id="PTHR23028:SF131">
    <property type="entry name" value="BLR2367 PROTEIN"/>
    <property type="match status" value="1"/>
</dbReference>
<comment type="caution">
    <text evidence="3">The sequence shown here is derived from an EMBL/GenBank/DDBJ whole genome shotgun (WGS) entry which is preliminary data.</text>
</comment>
<dbReference type="GO" id="GO:0016020">
    <property type="term" value="C:membrane"/>
    <property type="evidence" value="ECO:0007669"/>
    <property type="project" value="TreeGrafter"/>
</dbReference>
<dbReference type="InterPro" id="IPR050879">
    <property type="entry name" value="Acyltransferase_3"/>
</dbReference>
<keyword evidence="3" id="KW-0808">Transferase</keyword>